<feature type="transmembrane region" description="Helical" evidence="1">
    <location>
        <begin position="261"/>
        <end position="279"/>
    </location>
</feature>
<gene>
    <name evidence="3" type="primary">LOC116955928</name>
</gene>
<dbReference type="RefSeq" id="XP_032833177.1">
    <property type="nucleotide sequence ID" value="XM_032977286.1"/>
</dbReference>
<sequence>MEARFKVNLDFLTTLGLLDKTSKAVHGQIQKCRQLLESFIASTFISSGGRVQQIRKDLQPISTRYDGIITRSSFLVQCAKSRNEHYLKVARKVVQDKISPEEAVKEFASELNDLVTKLRNIIGEHNEVVQLLRRAVDVSQKITEDERKYATRMQMLQTVLTYTAIMSLVVAVVTVAEIVGVRESVIGAVLAQVRTWGWATGVGEIDVRESVIGAPLAQVRTLGWATGVERKITQVGVVFSEVAVAAIMASMAMIASRSLRCTGALAAGGALVMAATSWAVKVMPLAGIMVPAGLVGVVSVVIKERVKHKAAWKDNEHEAWKSKGARFTKELDEIEESIREANGDLGEVDNFLKLIADEIETSPCNRTLISKTNFKFMIKQCQTTSDKFSDHATPPNFFS</sequence>
<dbReference type="Proteomes" id="UP001318040">
    <property type="component" value="Chromosome 3"/>
</dbReference>
<evidence type="ECO:0000256" key="1">
    <source>
        <dbReference type="SAM" id="Phobius"/>
    </source>
</evidence>
<accession>A0AAJ7UE82</accession>
<keyword evidence="2" id="KW-1185">Reference proteome</keyword>
<protein>
    <submittedName>
        <fullName evidence="3">Uncharacterized protein LOC116955928</fullName>
    </submittedName>
</protein>
<dbReference type="AlphaFoldDB" id="A0AAJ7UE82"/>
<proteinExistence type="predicted"/>
<organism evidence="2 3">
    <name type="scientific">Petromyzon marinus</name>
    <name type="common">Sea lamprey</name>
    <dbReference type="NCBI Taxonomy" id="7757"/>
    <lineage>
        <taxon>Eukaryota</taxon>
        <taxon>Metazoa</taxon>
        <taxon>Chordata</taxon>
        <taxon>Craniata</taxon>
        <taxon>Vertebrata</taxon>
        <taxon>Cyclostomata</taxon>
        <taxon>Hyperoartia</taxon>
        <taxon>Petromyzontiformes</taxon>
        <taxon>Petromyzontidae</taxon>
        <taxon>Petromyzon</taxon>
    </lineage>
</organism>
<keyword evidence="1" id="KW-0812">Transmembrane</keyword>
<feature type="transmembrane region" description="Helical" evidence="1">
    <location>
        <begin position="285"/>
        <end position="302"/>
    </location>
</feature>
<keyword evidence="1" id="KW-1133">Transmembrane helix</keyword>
<feature type="transmembrane region" description="Helical" evidence="1">
    <location>
        <begin position="232"/>
        <end position="254"/>
    </location>
</feature>
<evidence type="ECO:0000313" key="2">
    <source>
        <dbReference type="Proteomes" id="UP001318040"/>
    </source>
</evidence>
<reference evidence="3" key="1">
    <citation type="submission" date="2025-08" db="UniProtKB">
        <authorList>
            <consortium name="RefSeq"/>
        </authorList>
    </citation>
    <scope>IDENTIFICATION</scope>
    <source>
        <tissue evidence="3">Sperm</tissue>
    </source>
</reference>
<feature type="transmembrane region" description="Helical" evidence="1">
    <location>
        <begin position="159"/>
        <end position="181"/>
    </location>
</feature>
<dbReference type="KEGG" id="pmrn:116955928"/>
<name>A0AAJ7UE82_PETMA</name>
<keyword evidence="1" id="KW-0472">Membrane</keyword>
<evidence type="ECO:0000313" key="3">
    <source>
        <dbReference type="RefSeq" id="XP_032833177.1"/>
    </source>
</evidence>